<feature type="transmembrane region" description="Helical" evidence="6">
    <location>
        <begin position="50"/>
        <end position="69"/>
    </location>
</feature>
<dbReference type="PANTHER" id="PTHR42718:SF9">
    <property type="entry name" value="MAJOR FACILITATOR SUPERFAMILY MULTIDRUG TRANSPORTER MFSC"/>
    <property type="match status" value="1"/>
</dbReference>
<keyword evidence="4 6" id="KW-1133">Transmembrane helix</keyword>
<evidence type="ECO:0000313" key="8">
    <source>
        <dbReference type="EMBL" id="MFD0852418.1"/>
    </source>
</evidence>
<evidence type="ECO:0000256" key="3">
    <source>
        <dbReference type="ARBA" id="ARBA00022692"/>
    </source>
</evidence>
<sequence>MRQFAGRKVGLTTVATIMIALGPMGAITLLSPMVLQLPEDTSIGHGLSPTTAGALQLVLSAVCYSGAWASGRIAQLFGARWSLVTACLLYITGTGLWFFATDSLIATVLCLGLVLMGSNASLPALSNLIVEAVPAEQTGAATGMNRVALNVGVAAGTSVTSVILSFWTVSGTNLPTPAALSAGFVFVIGTALA</sequence>
<accession>A0ABW3CD63</accession>
<dbReference type="PANTHER" id="PTHR42718">
    <property type="entry name" value="MAJOR FACILITATOR SUPERFAMILY MULTIDRUG TRANSPORTER MFSC"/>
    <property type="match status" value="1"/>
</dbReference>
<dbReference type="SUPFAM" id="SSF103473">
    <property type="entry name" value="MFS general substrate transporter"/>
    <property type="match status" value="1"/>
</dbReference>
<gene>
    <name evidence="8" type="ORF">ACFQ07_09305</name>
</gene>
<dbReference type="Pfam" id="PF07690">
    <property type="entry name" value="MFS_1"/>
    <property type="match status" value="1"/>
</dbReference>
<evidence type="ECO:0000256" key="4">
    <source>
        <dbReference type="ARBA" id="ARBA00022989"/>
    </source>
</evidence>
<evidence type="ECO:0000256" key="5">
    <source>
        <dbReference type="ARBA" id="ARBA00023136"/>
    </source>
</evidence>
<dbReference type="InterPro" id="IPR011701">
    <property type="entry name" value="MFS"/>
</dbReference>
<evidence type="ECO:0000313" key="9">
    <source>
        <dbReference type="Proteomes" id="UP001597083"/>
    </source>
</evidence>
<feature type="non-terminal residue" evidence="8">
    <location>
        <position position="193"/>
    </location>
</feature>
<evidence type="ECO:0000256" key="1">
    <source>
        <dbReference type="ARBA" id="ARBA00004651"/>
    </source>
</evidence>
<dbReference type="InterPro" id="IPR020846">
    <property type="entry name" value="MFS_dom"/>
</dbReference>
<evidence type="ECO:0000256" key="6">
    <source>
        <dbReference type="SAM" id="Phobius"/>
    </source>
</evidence>
<proteinExistence type="predicted"/>
<feature type="domain" description="Major facilitator superfamily (MFS) profile" evidence="7">
    <location>
        <begin position="11"/>
        <end position="193"/>
    </location>
</feature>
<dbReference type="InterPro" id="IPR036259">
    <property type="entry name" value="MFS_trans_sf"/>
</dbReference>
<keyword evidence="2" id="KW-0813">Transport</keyword>
<reference evidence="9" key="1">
    <citation type="journal article" date="2019" name="Int. J. Syst. Evol. Microbiol.">
        <title>The Global Catalogue of Microorganisms (GCM) 10K type strain sequencing project: providing services to taxonomists for standard genome sequencing and annotation.</title>
        <authorList>
            <consortium name="The Broad Institute Genomics Platform"/>
            <consortium name="The Broad Institute Genome Sequencing Center for Infectious Disease"/>
            <person name="Wu L."/>
            <person name="Ma J."/>
        </authorList>
    </citation>
    <scope>NUCLEOTIDE SEQUENCE [LARGE SCALE GENOMIC DNA]</scope>
    <source>
        <strain evidence="9">JCM 31696</strain>
    </source>
</reference>
<evidence type="ECO:0000256" key="2">
    <source>
        <dbReference type="ARBA" id="ARBA00022448"/>
    </source>
</evidence>
<keyword evidence="5 6" id="KW-0472">Membrane</keyword>
<comment type="caution">
    <text evidence="8">The sequence shown here is derived from an EMBL/GenBank/DDBJ whole genome shotgun (WGS) entry which is preliminary data.</text>
</comment>
<keyword evidence="3 6" id="KW-0812">Transmembrane</keyword>
<comment type="subcellular location">
    <subcellularLocation>
        <location evidence="1">Cell membrane</location>
        <topology evidence="1">Multi-pass membrane protein</topology>
    </subcellularLocation>
</comment>
<dbReference type="Proteomes" id="UP001597083">
    <property type="component" value="Unassembled WGS sequence"/>
</dbReference>
<organism evidence="8 9">
    <name type="scientific">Actinomadura adrarensis</name>
    <dbReference type="NCBI Taxonomy" id="1819600"/>
    <lineage>
        <taxon>Bacteria</taxon>
        <taxon>Bacillati</taxon>
        <taxon>Actinomycetota</taxon>
        <taxon>Actinomycetes</taxon>
        <taxon>Streptosporangiales</taxon>
        <taxon>Thermomonosporaceae</taxon>
        <taxon>Actinomadura</taxon>
    </lineage>
</organism>
<dbReference type="Gene3D" id="1.20.1250.20">
    <property type="entry name" value="MFS general substrate transporter like domains"/>
    <property type="match status" value="1"/>
</dbReference>
<feature type="transmembrane region" description="Helical" evidence="6">
    <location>
        <begin position="147"/>
        <end position="168"/>
    </location>
</feature>
<keyword evidence="9" id="KW-1185">Reference proteome</keyword>
<evidence type="ECO:0000259" key="7">
    <source>
        <dbReference type="PROSITE" id="PS50850"/>
    </source>
</evidence>
<feature type="transmembrane region" description="Helical" evidence="6">
    <location>
        <begin position="174"/>
        <end position="192"/>
    </location>
</feature>
<feature type="transmembrane region" description="Helical" evidence="6">
    <location>
        <begin position="105"/>
        <end position="126"/>
    </location>
</feature>
<feature type="transmembrane region" description="Helical" evidence="6">
    <location>
        <begin position="9"/>
        <end position="30"/>
    </location>
</feature>
<dbReference type="EMBL" id="JBHTIR010001331">
    <property type="protein sequence ID" value="MFD0852418.1"/>
    <property type="molecule type" value="Genomic_DNA"/>
</dbReference>
<name>A0ABW3CD63_9ACTN</name>
<feature type="transmembrane region" description="Helical" evidence="6">
    <location>
        <begin position="81"/>
        <end position="99"/>
    </location>
</feature>
<dbReference type="PROSITE" id="PS50850">
    <property type="entry name" value="MFS"/>
    <property type="match status" value="1"/>
</dbReference>
<protein>
    <submittedName>
        <fullName evidence="8">MFS transporter</fullName>
    </submittedName>
</protein>